<evidence type="ECO:0000313" key="3">
    <source>
        <dbReference type="Proteomes" id="UP001291623"/>
    </source>
</evidence>
<dbReference type="Gene3D" id="1.10.30.10">
    <property type="entry name" value="High mobility group box domain"/>
    <property type="match status" value="1"/>
</dbReference>
<dbReference type="Pfam" id="PF00505">
    <property type="entry name" value="HMG_box"/>
    <property type="match status" value="1"/>
</dbReference>
<keyword evidence="3" id="KW-1185">Reference proteome</keyword>
<sequence length="77" mass="9140">MATWSKVKHSSFGETSKILSKIWSKLSNDEKKVFQDMASKDDLRYKRQCILLRNDAQEEARITNDQNTDFIRIWDTE</sequence>
<evidence type="ECO:0000313" key="2">
    <source>
        <dbReference type="EMBL" id="KAK4363523.1"/>
    </source>
</evidence>
<accession>A0AAE1S4R0</accession>
<comment type="caution">
    <text evidence="2">The sequence shown here is derived from an EMBL/GenBank/DDBJ whole genome shotgun (WGS) entry which is preliminary data.</text>
</comment>
<dbReference type="InterPro" id="IPR009071">
    <property type="entry name" value="HMG_box_dom"/>
</dbReference>
<feature type="domain" description="HMG box" evidence="1">
    <location>
        <begin position="11"/>
        <end position="48"/>
    </location>
</feature>
<dbReference type="SUPFAM" id="SSF47095">
    <property type="entry name" value="HMG-box"/>
    <property type="match status" value="1"/>
</dbReference>
<dbReference type="AlphaFoldDB" id="A0AAE1S4R0"/>
<reference evidence="2" key="1">
    <citation type="submission" date="2023-12" db="EMBL/GenBank/DDBJ databases">
        <title>Genome assembly of Anisodus tanguticus.</title>
        <authorList>
            <person name="Wang Y.-J."/>
        </authorList>
    </citation>
    <scope>NUCLEOTIDE SEQUENCE</scope>
    <source>
        <strain evidence="2">KB-2021</strain>
        <tissue evidence="2">Leaf</tissue>
    </source>
</reference>
<dbReference type="InterPro" id="IPR036910">
    <property type="entry name" value="HMG_box_dom_sf"/>
</dbReference>
<organism evidence="2 3">
    <name type="scientific">Anisodus tanguticus</name>
    <dbReference type="NCBI Taxonomy" id="243964"/>
    <lineage>
        <taxon>Eukaryota</taxon>
        <taxon>Viridiplantae</taxon>
        <taxon>Streptophyta</taxon>
        <taxon>Embryophyta</taxon>
        <taxon>Tracheophyta</taxon>
        <taxon>Spermatophyta</taxon>
        <taxon>Magnoliopsida</taxon>
        <taxon>eudicotyledons</taxon>
        <taxon>Gunneridae</taxon>
        <taxon>Pentapetalae</taxon>
        <taxon>asterids</taxon>
        <taxon>lamiids</taxon>
        <taxon>Solanales</taxon>
        <taxon>Solanaceae</taxon>
        <taxon>Solanoideae</taxon>
        <taxon>Hyoscyameae</taxon>
        <taxon>Anisodus</taxon>
    </lineage>
</organism>
<gene>
    <name evidence="2" type="ORF">RND71_018764</name>
</gene>
<evidence type="ECO:0000259" key="1">
    <source>
        <dbReference type="Pfam" id="PF00505"/>
    </source>
</evidence>
<dbReference type="EMBL" id="JAVYJV010000009">
    <property type="protein sequence ID" value="KAK4363523.1"/>
    <property type="molecule type" value="Genomic_DNA"/>
</dbReference>
<dbReference type="Proteomes" id="UP001291623">
    <property type="component" value="Unassembled WGS sequence"/>
</dbReference>
<proteinExistence type="predicted"/>
<name>A0AAE1S4R0_9SOLA</name>
<protein>
    <recommendedName>
        <fullName evidence="1">HMG box domain-containing protein</fullName>
    </recommendedName>
</protein>